<dbReference type="PANTHER" id="PTHR47926">
    <property type="entry name" value="PENTATRICOPEPTIDE REPEAT-CONTAINING PROTEIN"/>
    <property type="match status" value="1"/>
</dbReference>
<evidence type="ECO:0000256" key="3">
    <source>
        <dbReference type="PROSITE-ProRule" id="PRU00708"/>
    </source>
</evidence>
<keyword evidence="1" id="KW-0677">Repeat</keyword>
<name>A0A484KK48_9ASTE</name>
<evidence type="ECO:0000313" key="4">
    <source>
        <dbReference type="EMBL" id="VFQ63469.1"/>
    </source>
</evidence>
<dbReference type="AlphaFoldDB" id="A0A484KK48"/>
<feature type="repeat" description="PPR" evidence="3">
    <location>
        <begin position="173"/>
        <end position="203"/>
    </location>
</feature>
<dbReference type="NCBIfam" id="TIGR00756">
    <property type="entry name" value="PPR"/>
    <property type="match status" value="4"/>
</dbReference>
<dbReference type="PANTHER" id="PTHR47926:SF540">
    <property type="entry name" value="PENTATRICOPEPTIDE REPEAT-CONTAINING PROTEIN"/>
    <property type="match status" value="1"/>
</dbReference>
<dbReference type="InterPro" id="IPR046960">
    <property type="entry name" value="PPR_At4g14850-like_plant"/>
</dbReference>
<reference evidence="4 5" key="1">
    <citation type="submission" date="2018-04" db="EMBL/GenBank/DDBJ databases">
        <authorList>
            <person name="Vogel A."/>
        </authorList>
    </citation>
    <scope>NUCLEOTIDE SEQUENCE [LARGE SCALE GENOMIC DNA]</scope>
</reference>
<comment type="similarity">
    <text evidence="2">Belongs to the PPR family. PCMP-E subfamily.</text>
</comment>
<dbReference type="InterPro" id="IPR046848">
    <property type="entry name" value="E_motif"/>
</dbReference>
<feature type="repeat" description="PPR" evidence="3">
    <location>
        <begin position="306"/>
        <end position="340"/>
    </location>
</feature>
<evidence type="ECO:0000313" key="5">
    <source>
        <dbReference type="Proteomes" id="UP000595140"/>
    </source>
</evidence>
<dbReference type="OrthoDB" id="185373at2759"/>
<feature type="repeat" description="PPR" evidence="3">
    <location>
        <begin position="204"/>
        <end position="238"/>
    </location>
</feature>
<dbReference type="InterPro" id="IPR002885">
    <property type="entry name" value="PPR_rpt"/>
</dbReference>
<dbReference type="PROSITE" id="PS51375">
    <property type="entry name" value="PPR"/>
    <property type="match status" value="4"/>
</dbReference>
<gene>
    <name evidence="4" type="ORF">CCAM_LOCUS5245</name>
</gene>
<dbReference type="FunFam" id="1.25.40.10:FF:000334">
    <property type="entry name" value="Pentatricopeptide repeat-containing protein"/>
    <property type="match status" value="1"/>
</dbReference>
<dbReference type="Pfam" id="PF20431">
    <property type="entry name" value="E_motif"/>
    <property type="match status" value="1"/>
</dbReference>
<dbReference type="Proteomes" id="UP000595140">
    <property type="component" value="Unassembled WGS sequence"/>
</dbReference>
<evidence type="ECO:0000256" key="2">
    <source>
        <dbReference type="ARBA" id="ARBA00061659"/>
    </source>
</evidence>
<keyword evidence="5" id="KW-1185">Reference proteome</keyword>
<dbReference type="FunFam" id="1.25.40.10:FF:000921">
    <property type="entry name" value="Pentatricopeptide repeat-containing protein At5g48910"/>
    <property type="match status" value="1"/>
</dbReference>
<dbReference type="Pfam" id="PF13041">
    <property type="entry name" value="PPR_2"/>
    <property type="match status" value="2"/>
</dbReference>
<dbReference type="Gene3D" id="1.25.40.10">
    <property type="entry name" value="Tetratricopeptide repeat domain"/>
    <property type="match status" value="3"/>
</dbReference>
<proteinExistence type="inferred from homology"/>
<dbReference type="GO" id="GO:0009451">
    <property type="term" value="P:RNA modification"/>
    <property type="evidence" value="ECO:0007669"/>
    <property type="project" value="InterPro"/>
</dbReference>
<dbReference type="EMBL" id="OOIL02000294">
    <property type="protein sequence ID" value="VFQ63469.1"/>
    <property type="molecule type" value="Genomic_DNA"/>
</dbReference>
<evidence type="ECO:0000256" key="1">
    <source>
        <dbReference type="ARBA" id="ARBA00022737"/>
    </source>
</evidence>
<feature type="repeat" description="PPR" evidence="3">
    <location>
        <begin position="71"/>
        <end position="105"/>
    </location>
</feature>
<organism evidence="4 5">
    <name type="scientific">Cuscuta campestris</name>
    <dbReference type="NCBI Taxonomy" id="132261"/>
    <lineage>
        <taxon>Eukaryota</taxon>
        <taxon>Viridiplantae</taxon>
        <taxon>Streptophyta</taxon>
        <taxon>Embryophyta</taxon>
        <taxon>Tracheophyta</taxon>
        <taxon>Spermatophyta</taxon>
        <taxon>Magnoliopsida</taxon>
        <taxon>eudicotyledons</taxon>
        <taxon>Gunneridae</taxon>
        <taxon>Pentapetalae</taxon>
        <taxon>asterids</taxon>
        <taxon>lamiids</taxon>
        <taxon>Solanales</taxon>
        <taxon>Convolvulaceae</taxon>
        <taxon>Cuscuteae</taxon>
        <taxon>Cuscuta</taxon>
        <taxon>Cuscuta subgen. Grammica</taxon>
        <taxon>Cuscuta sect. Cleistogrammica</taxon>
    </lineage>
</organism>
<accession>A0A484KK48</accession>
<sequence>MRGVSRAVERRVLSLLHGQETRTRLNEIHAHILRHRLHHSNQVVSHFVSVCGSQNKMDRATTIFHHFPYPNIFLFNSMIKGFSLRGPFLSSVALFSDMKSRGIWADEFTLAPLLKACTDLHGGLRLGQAVHKEALVLGFHRFNSICIGVVELYSGNGRMVDAHRVFDEMRQRDVIVWNLMIRGYFHCGNLVMGMSLFRQMEERSVVSWNLMISCLARSGMDGHALELFCEMINNGFEPDEATVVTTLPICTRLGEVEIGSWIHSIADSKGLIADHVTVGNALVDFYCKCGDSEPASLLFKNMSGKNVISWNAMISGLAFNGKAKLGIQLFDTMIREGVCPNESTFVGVLACCSHTGFVQRGQDLFASMMEDYRIDPTLEHYGCMVDLLSRNGHVEEAYELMKSMPFKPNAALWGSLLSALRSRGDTVRAECVAKELISLEPWNSGNYVLLSNVYADQGKWEEVEKVRKLMKGSEIKKGPGQSIVI</sequence>
<dbReference type="GO" id="GO:0003723">
    <property type="term" value="F:RNA binding"/>
    <property type="evidence" value="ECO:0007669"/>
    <property type="project" value="InterPro"/>
</dbReference>
<evidence type="ECO:0008006" key="6">
    <source>
        <dbReference type="Google" id="ProtNLM"/>
    </source>
</evidence>
<dbReference type="Pfam" id="PF01535">
    <property type="entry name" value="PPR"/>
    <property type="match status" value="3"/>
</dbReference>
<protein>
    <recommendedName>
        <fullName evidence="6">Pentacotripeptide-repeat region of PRORP domain-containing protein</fullName>
    </recommendedName>
</protein>
<dbReference type="InterPro" id="IPR011990">
    <property type="entry name" value="TPR-like_helical_dom_sf"/>
</dbReference>